<feature type="non-terminal residue" evidence="13">
    <location>
        <position position="1"/>
    </location>
</feature>
<keyword evidence="5 11" id="KW-1133">Transmembrane helix</keyword>
<dbReference type="InterPro" id="IPR002110">
    <property type="entry name" value="Ankyrin_rpt"/>
</dbReference>
<protein>
    <recommendedName>
        <fullName evidence="12">Transient receptor ion channel domain-containing protein</fullName>
    </recommendedName>
</protein>
<dbReference type="Proteomes" id="UP001328107">
    <property type="component" value="Unassembled WGS sequence"/>
</dbReference>
<dbReference type="NCBIfam" id="TIGR00870">
    <property type="entry name" value="trp"/>
    <property type="match status" value="1"/>
</dbReference>
<dbReference type="SMART" id="SM01420">
    <property type="entry name" value="TRP_2"/>
    <property type="match status" value="1"/>
</dbReference>
<evidence type="ECO:0000256" key="9">
    <source>
        <dbReference type="ARBA" id="ARBA00023303"/>
    </source>
</evidence>
<name>A0AAN4ZN98_9BILA</name>
<dbReference type="Gene3D" id="1.25.40.20">
    <property type="entry name" value="Ankyrin repeat-containing domain"/>
    <property type="match status" value="1"/>
</dbReference>
<comment type="subcellular location">
    <subcellularLocation>
        <location evidence="1">Membrane</location>
        <topology evidence="1">Multi-pass membrane protein</topology>
    </subcellularLocation>
</comment>
<evidence type="ECO:0000256" key="11">
    <source>
        <dbReference type="SAM" id="Phobius"/>
    </source>
</evidence>
<feature type="compositionally biased region" description="Basic and acidic residues" evidence="10">
    <location>
        <begin position="1022"/>
        <end position="1039"/>
    </location>
</feature>
<comment type="caution">
    <text evidence="13">The sequence shown here is derived from an EMBL/GenBank/DDBJ whole genome shotgun (WGS) entry which is preliminary data.</text>
</comment>
<feature type="region of interest" description="Disordered" evidence="10">
    <location>
        <begin position="1"/>
        <end position="54"/>
    </location>
</feature>
<feature type="compositionally biased region" description="Pro residues" evidence="10">
    <location>
        <begin position="909"/>
        <end position="928"/>
    </location>
</feature>
<dbReference type="PRINTS" id="PR01097">
    <property type="entry name" value="TRNSRECEPTRP"/>
</dbReference>
<reference evidence="14" key="1">
    <citation type="submission" date="2022-10" db="EMBL/GenBank/DDBJ databases">
        <title>Genome assembly of Pristionchus species.</title>
        <authorList>
            <person name="Yoshida K."/>
            <person name="Sommer R.J."/>
        </authorList>
    </citation>
    <scope>NUCLEOTIDE SEQUENCE [LARGE SCALE GENOMIC DNA]</scope>
    <source>
        <strain evidence="14">RS5460</strain>
    </source>
</reference>
<evidence type="ECO:0000256" key="10">
    <source>
        <dbReference type="SAM" id="MobiDB-lite"/>
    </source>
</evidence>
<dbReference type="GO" id="GO:0005886">
    <property type="term" value="C:plasma membrane"/>
    <property type="evidence" value="ECO:0007669"/>
    <property type="project" value="TreeGrafter"/>
</dbReference>
<dbReference type="GO" id="GO:0070679">
    <property type="term" value="F:inositol 1,4,5 trisphosphate binding"/>
    <property type="evidence" value="ECO:0007669"/>
    <property type="project" value="TreeGrafter"/>
</dbReference>
<evidence type="ECO:0000256" key="3">
    <source>
        <dbReference type="ARBA" id="ARBA00022692"/>
    </source>
</evidence>
<dbReference type="Gene3D" id="1.10.287.70">
    <property type="match status" value="1"/>
</dbReference>
<feature type="compositionally biased region" description="Low complexity" evidence="10">
    <location>
        <begin position="929"/>
        <end position="957"/>
    </location>
</feature>
<feature type="region of interest" description="Disordered" evidence="10">
    <location>
        <begin position="1006"/>
        <end position="1039"/>
    </location>
</feature>
<keyword evidence="8 11" id="KW-0472">Membrane</keyword>
<evidence type="ECO:0000256" key="2">
    <source>
        <dbReference type="ARBA" id="ARBA00022448"/>
    </source>
</evidence>
<dbReference type="GO" id="GO:0007338">
    <property type="term" value="P:single fertilization"/>
    <property type="evidence" value="ECO:0007669"/>
    <property type="project" value="TreeGrafter"/>
</dbReference>
<evidence type="ECO:0000313" key="13">
    <source>
        <dbReference type="EMBL" id="GMR42041.1"/>
    </source>
</evidence>
<gene>
    <name evidence="13" type="ORF">PMAYCL1PPCAC_12236</name>
</gene>
<dbReference type="Pfam" id="PF08344">
    <property type="entry name" value="TRP_2"/>
    <property type="match status" value="1"/>
</dbReference>
<dbReference type="FunFam" id="1.10.287.70:FF:000266">
    <property type="entry name" value="Transient receptor potential cation channel subfamily c member 1"/>
    <property type="match status" value="1"/>
</dbReference>
<keyword evidence="3 11" id="KW-0812">Transmembrane</keyword>
<keyword evidence="2" id="KW-0813">Transport</keyword>
<dbReference type="GO" id="GO:0034703">
    <property type="term" value="C:cation channel complex"/>
    <property type="evidence" value="ECO:0007669"/>
    <property type="project" value="TreeGrafter"/>
</dbReference>
<dbReference type="EMBL" id="BTRK01000003">
    <property type="protein sequence ID" value="GMR42041.1"/>
    <property type="molecule type" value="Genomic_DNA"/>
</dbReference>
<evidence type="ECO:0000256" key="5">
    <source>
        <dbReference type="ARBA" id="ARBA00022989"/>
    </source>
</evidence>
<keyword evidence="6" id="KW-0040">ANK repeat</keyword>
<organism evidence="13 14">
    <name type="scientific">Pristionchus mayeri</name>
    <dbReference type="NCBI Taxonomy" id="1317129"/>
    <lineage>
        <taxon>Eukaryota</taxon>
        <taxon>Metazoa</taxon>
        <taxon>Ecdysozoa</taxon>
        <taxon>Nematoda</taxon>
        <taxon>Chromadorea</taxon>
        <taxon>Rhabditida</taxon>
        <taxon>Rhabditina</taxon>
        <taxon>Diplogasteromorpha</taxon>
        <taxon>Diplogasteroidea</taxon>
        <taxon>Neodiplogasteridae</taxon>
        <taxon>Pristionchus</taxon>
    </lineage>
</organism>
<dbReference type="InterPro" id="IPR013555">
    <property type="entry name" value="TRP_dom"/>
</dbReference>
<feature type="compositionally biased region" description="Polar residues" evidence="10">
    <location>
        <begin position="965"/>
        <end position="977"/>
    </location>
</feature>
<feature type="transmembrane region" description="Helical" evidence="11">
    <location>
        <begin position="366"/>
        <end position="388"/>
    </location>
</feature>
<dbReference type="InterPro" id="IPR036770">
    <property type="entry name" value="Ankyrin_rpt-contain_sf"/>
</dbReference>
<dbReference type="InterPro" id="IPR002153">
    <property type="entry name" value="TRPC_channel"/>
</dbReference>
<keyword evidence="4" id="KW-0677">Repeat</keyword>
<feature type="transmembrane region" description="Helical" evidence="11">
    <location>
        <begin position="485"/>
        <end position="508"/>
    </location>
</feature>
<sequence>RSIPMARRTSETLIPPPDIPDKMLAARPRGGAGAVSPRPRRMNHSLNPPPPPPVLIRTHDMISPEEREFLEAAERGDRPCIQRCLENRNLNINSLDSMGRSAMEIAVDNENLEIVKLLLEQPKIRVGNALLCAIREGVYTLVETLINHESITKEMLGDGWTQYLDPAEAASAEYSSDISPIILAAHLNQFEILQMLLRKDATIDAPHRYSCICEVCDKERLNDSLQYSLKRINTFKALASPAWMSLTSNDPIYTAFNLSWDLEQLSRVELEFKDTYVELSEQCKQYACDLLSQCRSSEEVIAVLNKDESNIDENIDVWASKLSLSRLKLAIKNGQKSFVSHPHCQQLLTSIWYEGFPGRQQRGSNLNILICVILIALWPVLSLCYIIFPKSRIGRIVRSPFMKFLYYSISFSCFLILLTLATFEEYRSNKGEKYSSPMPRSADRGPPPTLIETLIVLFVIGMMWSEMKQLWEEGLSKYRKQWWNWLDFAMICLYLCTISLRASAYFIFTTKVPESTRFHVRTHWFSEEPMLLAEALFAIGNVFSFARIIYLFQTHPGLGPLQISLGNMIFDVAKFTLIFILIISSFSIGLAQLYWYYDPGTPVCTVPGEPCQNESNVFSSIADSYETLLWSLFSITKVEDTHVLEPHYITQTVGKTLFITYHMVSIIVLLNMLIAMMSHSFQTINDHADLEWKFHRTKLWMTHFDEGSSLSPPFNIIITPKAFINTLHCLWNTLRWMCGKYEYTKGRNRATIRRPGYSRKQHMMQRDGVCPSDEESQTKPLTYADIIQRLVARYIHQTKKGQKMDGVNEDDLLEIKQDISSLRYELRDDRRKEIVRSASHIDAVKRDIMRTMSSTTRAFSAGSSLRRIRRHRPSVAEESDDDQESRIVPNTPSISIKDDEDYIVLPATTRPPSPPPSSSPPPVPPPSSVTPSAPLSPAIHNNSALRSSAPSSASPRHSALRKTETQFSFNLKNSSPKTSRRFDPPPGALEAIQKLREDLNNRLDSLSESISPRNNRVGFIDDVNRGENEKEKGDPAHPI</sequence>
<feature type="transmembrane region" description="Helical" evidence="11">
    <location>
        <begin position="531"/>
        <end position="552"/>
    </location>
</feature>
<evidence type="ECO:0000256" key="8">
    <source>
        <dbReference type="ARBA" id="ARBA00023136"/>
    </source>
</evidence>
<keyword evidence="14" id="KW-1185">Reference proteome</keyword>
<dbReference type="PANTHER" id="PTHR10117:SF80">
    <property type="entry name" value="TRANSIENT-RECEPTOR-POTENTIAL-LIKE PROTEIN"/>
    <property type="match status" value="1"/>
</dbReference>
<feature type="region of interest" description="Disordered" evidence="10">
    <location>
        <begin position="855"/>
        <end position="988"/>
    </location>
</feature>
<feature type="domain" description="Transient receptor ion channel" evidence="12">
    <location>
        <begin position="211"/>
        <end position="273"/>
    </location>
</feature>
<evidence type="ECO:0000256" key="7">
    <source>
        <dbReference type="ARBA" id="ARBA00023065"/>
    </source>
</evidence>
<evidence type="ECO:0000256" key="1">
    <source>
        <dbReference type="ARBA" id="ARBA00004141"/>
    </source>
</evidence>
<dbReference type="InterPro" id="IPR005821">
    <property type="entry name" value="Ion_trans_dom"/>
</dbReference>
<evidence type="ECO:0000259" key="12">
    <source>
        <dbReference type="SMART" id="SM01420"/>
    </source>
</evidence>
<evidence type="ECO:0000313" key="14">
    <source>
        <dbReference type="Proteomes" id="UP001328107"/>
    </source>
</evidence>
<dbReference type="FunFam" id="1.25.40.20:FF:000604">
    <property type="entry name" value="CBN-TRP-1 protein"/>
    <property type="match status" value="1"/>
</dbReference>
<dbReference type="SMART" id="SM00248">
    <property type="entry name" value="ANK"/>
    <property type="match status" value="2"/>
</dbReference>
<dbReference type="GO" id="GO:0015279">
    <property type="term" value="F:store-operated calcium channel activity"/>
    <property type="evidence" value="ECO:0007669"/>
    <property type="project" value="TreeGrafter"/>
</dbReference>
<proteinExistence type="predicted"/>
<dbReference type="GO" id="GO:0051480">
    <property type="term" value="P:regulation of cytosolic calcium ion concentration"/>
    <property type="evidence" value="ECO:0007669"/>
    <property type="project" value="TreeGrafter"/>
</dbReference>
<dbReference type="Pfam" id="PF12796">
    <property type="entry name" value="Ank_2"/>
    <property type="match status" value="1"/>
</dbReference>
<feature type="transmembrane region" description="Helical" evidence="11">
    <location>
        <begin position="658"/>
        <end position="677"/>
    </location>
</feature>
<evidence type="ECO:0000256" key="4">
    <source>
        <dbReference type="ARBA" id="ARBA00022737"/>
    </source>
</evidence>
<dbReference type="Pfam" id="PF00520">
    <property type="entry name" value="Ion_trans"/>
    <property type="match status" value="1"/>
</dbReference>
<dbReference type="AlphaFoldDB" id="A0AAN4ZN98"/>
<accession>A0AAN4ZN98</accession>
<keyword evidence="7" id="KW-0406">Ion transport</keyword>
<dbReference type="PANTHER" id="PTHR10117">
    <property type="entry name" value="TRANSIENT RECEPTOR POTENTIAL CHANNEL"/>
    <property type="match status" value="1"/>
</dbReference>
<evidence type="ECO:0000256" key="6">
    <source>
        <dbReference type="ARBA" id="ARBA00023043"/>
    </source>
</evidence>
<dbReference type="SUPFAM" id="SSF48403">
    <property type="entry name" value="Ankyrin repeat"/>
    <property type="match status" value="1"/>
</dbReference>
<feature type="transmembrane region" description="Helical" evidence="11">
    <location>
        <begin position="572"/>
        <end position="597"/>
    </location>
</feature>
<keyword evidence="9" id="KW-0407">Ion channel</keyword>
<feature type="transmembrane region" description="Helical" evidence="11">
    <location>
        <begin position="404"/>
        <end position="423"/>
    </location>
</feature>